<gene>
    <name evidence="5" type="primary">LOC112276773</name>
    <name evidence="4" type="ORF">PHYPA_029109</name>
</gene>
<dbReference type="PANTHER" id="PTHR10992">
    <property type="entry name" value="METHYLESTERASE FAMILY MEMBER"/>
    <property type="match status" value="1"/>
</dbReference>
<dbReference type="SUPFAM" id="SSF53474">
    <property type="entry name" value="alpha/beta-Hydrolases"/>
    <property type="match status" value="1"/>
</dbReference>
<dbReference type="FunFam" id="3.40.50.1820:FF:000025">
    <property type="entry name" value="putative methylesterase 11, chloroplastic"/>
    <property type="match status" value="1"/>
</dbReference>
<feature type="domain" description="AB hydrolase-1" evidence="3">
    <location>
        <begin position="121"/>
        <end position="361"/>
    </location>
</feature>
<dbReference type="EnsemblPlants" id="Pp3c24_15330V3.1">
    <property type="protein sequence ID" value="Pp3c24_15330V3.1"/>
    <property type="gene ID" value="Pp3c24_15330"/>
</dbReference>
<dbReference type="GO" id="GO:0080030">
    <property type="term" value="F:methyl indole-3-acetate esterase activity"/>
    <property type="evidence" value="ECO:0000318"/>
    <property type="project" value="GO_Central"/>
</dbReference>
<dbReference type="InterPro" id="IPR000073">
    <property type="entry name" value="AB_hydrolase_1"/>
</dbReference>
<dbReference type="PANTHER" id="PTHR10992:SF872">
    <property type="entry name" value="METHYLESTERASE 11, CHLOROPLASTIC-RELATED"/>
    <property type="match status" value="1"/>
</dbReference>
<dbReference type="KEGG" id="ppp:112276773"/>
<dbReference type="InterPro" id="IPR029058">
    <property type="entry name" value="AB_hydrolase_fold"/>
</dbReference>
<evidence type="ECO:0000256" key="2">
    <source>
        <dbReference type="SAM" id="MobiDB-lite"/>
    </source>
</evidence>
<dbReference type="Gene3D" id="3.40.50.1820">
    <property type="entry name" value="alpha/beta hydrolase"/>
    <property type="match status" value="1"/>
</dbReference>
<proteinExistence type="predicted"/>
<dbReference type="Gramene" id="Pp3c24_15330V3.2">
    <property type="protein sequence ID" value="Pp3c24_15330V3.2"/>
    <property type="gene ID" value="Pp3c24_15330"/>
</dbReference>
<dbReference type="RefSeq" id="XP_024364209.1">
    <property type="nucleotide sequence ID" value="XM_024508441.2"/>
</dbReference>
<dbReference type="Proteomes" id="UP000006727">
    <property type="component" value="Chromosome 24"/>
</dbReference>
<reference evidence="5" key="3">
    <citation type="submission" date="2020-12" db="UniProtKB">
        <authorList>
            <consortium name="EnsemblPlants"/>
        </authorList>
    </citation>
    <scope>IDENTIFICATION</scope>
</reference>
<sequence length="377" mass="41993">MGNQFTRIRSKKKQSIEKSIQPSHTGTLDEQSMKDQAMAMAKHELYIASLSARSKMLQETIMEPSRHSYSGRASYGRLDFSRSYSSQDRRDIDSLLDPVPSMHLRRVQEKYIGVNLESRHFVLVHGGGLGAWCWYKSIALLEDSGLRATAVDLMGSGIEPTDPNRITSLMQYSKPLLEALKSIESTPGHEKVILVGHSVGGACISYAMECFPNLISKAIFIAATMVSNNQSAFDVLAKHIQSPDALMTKAQIFIYGNGRRKPPTALTFDKSLTGDLFFAISPAKDVVLATHSMRPMPFAPAMEKLCLTHSNYGKVRRFYISTTADQALPFPAQHAVVEENPPERVFTVRGSDHCPFFSKPQSLHRIFLEIAQMNGKH</sequence>
<organism evidence="4">
    <name type="scientific">Physcomitrium patens</name>
    <name type="common">Spreading-leaved earth moss</name>
    <name type="synonym">Physcomitrella patens</name>
    <dbReference type="NCBI Taxonomy" id="3218"/>
    <lineage>
        <taxon>Eukaryota</taxon>
        <taxon>Viridiplantae</taxon>
        <taxon>Streptophyta</taxon>
        <taxon>Embryophyta</taxon>
        <taxon>Bryophyta</taxon>
        <taxon>Bryophytina</taxon>
        <taxon>Bryopsida</taxon>
        <taxon>Funariidae</taxon>
        <taxon>Funariales</taxon>
        <taxon>Funariaceae</taxon>
        <taxon>Physcomitrium</taxon>
    </lineage>
</organism>
<evidence type="ECO:0000313" key="5">
    <source>
        <dbReference type="EnsemblPlants" id="Pp3c24_15330V3.1"/>
    </source>
</evidence>
<dbReference type="Gramene" id="Pp3c24_15330V3.1">
    <property type="protein sequence ID" value="Pp3c24_15330V3.1"/>
    <property type="gene ID" value="Pp3c24_15330"/>
</dbReference>
<dbReference type="GO" id="GO:0080031">
    <property type="term" value="F:methyl salicylate esterase activity"/>
    <property type="evidence" value="ECO:0000318"/>
    <property type="project" value="GO_Central"/>
</dbReference>
<accession>A0A2K1IGW0</accession>
<feature type="region of interest" description="Disordered" evidence="2">
    <location>
        <begin position="1"/>
        <end position="31"/>
    </location>
</feature>
<dbReference type="InterPro" id="IPR045889">
    <property type="entry name" value="MES/HNL"/>
</dbReference>
<dbReference type="OrthoDB" id="1263307at2759"/>
<dbReference type="GeneID" id="112276773"/>
<reference evidence="4 6" key="1">
    <citation type="journal article" date="2008" name="Science">
        <title>The Physcomitrella genome reveals evolutionary insights into the conquest of land by plants.</title>
        <authorList>
            <person name="Rensing S."/>
            <person name="Lang D."/>
            <person name="Zimmer A."/>
            <person name="Terry A."/>
            <person name="Salamov A."/>
            <person name="Shapiro H."/>
            <person name="Nishiyama T."/>
            <person name="Perroud P.-F."/>
            <person name="Lindquist E."/>
            <person name="Kamisugi Y."/>
            <person name="Tanahashi T."/>
            <person name="Sakakibara K."/>
            <person name="Fujita T."/>
            <person name="Oishi K."/>
            <person name="Shin-I T."/>
            <person name="Kuroki Y."/>
            <person name="Toyoda A."/>
            <person name="Suzuki Y."/>
            <person name="Hashimoto A."/>
            <person name="Yamaguchi K."/>
            <person name="Sugano A."/>
            <person name="Kohara Y."/>
            <person name="Fujiyama A."/>
            <person name="Anterola A."/>
            <person name="Aoki S."/>
            <person name="Ashton N."/>
            <person name="Barbazuk W.B."/>
            <person name="Barker E."/>
            <person name="Bennetzen J."/>
            <person name="Bezanilla M."/>
            <person name="Blankenship R."/>
            <person name="Cho S.H."/>
            <person name="Dutcher S."/>
            <person name="Estelle M."/>
            <person name="Fawcett J.A."/>
            <person name="Gundlach H."/>
            <person name="Hanada K."/>
            <person name="Heyl A."/>
            <person name="Hicks K.A."/>
            <person name="Hugh J."/>
            <person name="Lohr M."/>
            <person name="Mayer K."/>
            <person name="Melkozernov A."/>
            <person name="Murata T."/>
            <person name="Nelson D."/>
            <person name="Pils B."/>
            <person name="Prigge M."/>
            <person name="Reiss B."/>
            <person name="Renner T."/>
            <person name="Rombauts S."/>
            <person name="Rushton P."/>
            <person name="Sanderfoot A."/>
            <person name="Schween G."/>
            <person name="Shiu S.-H."/>
            <person name="Stueber K."/>
            <person name="Theodoulou F.L."/>
            <person name="Tu H."/>
            <person name="Van de Peer Y."/>
            <person name="Verrier P.J."/>
            <person name="Waters E."/>
            <person name="Wood A."/>
            <person name="Yang L."/>
            <person name="Cove D."/>
            <person name="Cuming A."/>
            <person name="Hasebe M."/>
            <person name="Lucas S."/>
            <person name="Mishler D.B."/>
            <person name="Reski R."/>
            <person name="Grigoriev I."/>
            <person name="Quatrano R.S."/>
            <person name="Boore J.L."/>
        </authorList>
    </citation>
    <scope>NUCLEOTIDE SEQUENCE [LARGE SCALE GENOMIC DNA]</scope>
    <source>
        <strain evidence="5 6">cv. Gransden 2004</strain>
    </source>
</reference>
<dbReference type="GO" id="GO:0009694">
    <property type="term" value="P:jasmonic acid metabolic process"/>
    <property type="evidence" value="ECO:0000318"/>
    <property type="project" value="GO_Central"/>
</dbReference>
<dbReference type="EMBL" id="ABEU02000024">
    <property type="protein sequence ID" value="PNR28517.1"/>
    <property type="molecule type" value="Genomic_DNA"/>
</dbReference>
<dbReference type="RefSeq" id="XP_073387200.1">
    <property type="nucleotide sequence ID" value="XM_073531099.1"/>
</dbReference>
<dbReference type="GO" id="GO:0009696">
    <property type="term" value="P:salicylic acid metabolic process"/>
    <property type="evidence" value="ECO:0000318"/>
    <property type="project" value="GO_Central"/>
</dbReference>
<reference evidence="4 6" key="2">
    <citation type="journal article" date="2018" name="Plant J.">
        <title>The Physcomitrella patens chromosome-scale assembly reveals moss genome structure and evolution.</title>
        <authorList>
            <person name="Lang D."/>
            <person name="Ullrich K.K."/>
            <person name="Murat F."/>
            <person name="Fuchs J."/>
            <person name="Jenkins J."/>
            <person name="Haas F.B."/>
            <person name="Piednoel M."/>
            <person name="Gundlach H."/>
            <person name="Van Bel M."/>
            <person name="Meyberg R."/>
            <person name="Vives C."/>
            <person name="Morata J."/>
            <person name="Symeonidi A."/>
            <person name="Hiss M."/>
            <person name="Muchero W."/>
            <person name="Kamisugi Y."/>
            <person name="Saleh O."/>
            <person name="Blanc G."/>
            <person name="Decker E.L."/>
            <person name="van Gessel N."/>
            <person name="Grimwood J."/>
            <person name="Hayes R.D."/>
            <person name="Graham S.W."/>
            <person name="Gunter L.E."/>
            <person name="McDaniel S.F."/>
            <person name="Hoernstein S.N.W."/>
            <person name="Larsson A."/>
            <person name="Li F.W."/>
            <person name="Perroud P.F."/>
            <person name="Phillips J."/>
            <person name="Ranjan P."/>
            <person name="Rokshar D.S."/>
            <person name="Rothfels C.J."/>
            <person name="Schneider L."/>
            <person name="Shu S."/>
            <person name="Stevenson D.W."/>
            <person name="Thummler F."/>
            <person name="Tillich M."/>
            <person name="Villarreal Aguilar J.C."/>
            <person name="Widiez T."/>
            <person name="Wong G.K."/>
            <person name="Wymore A."/>
            <person name="Zhang Y."/>
            <person name="Zimmer A.D."/>
            <person name="Quatrano R.S."/>
            <person name="Mayer K.F.X."/>
            <person name="Goodstein D."/>
            <person name="Casacuberta J.M."/>
            <person name="Vandepoele K."/>
            <person name="Reski R."/>
            <person name="Cuming A.C."/>
            <person name="Tuskan G.A."/>
            <person name="Maumus F."/>
            <person name="Salse J."/>
            <person name="Schmutz J."/>
            <person name="Rensing S.A."/>
        </authorList>
    </citation>
    <scope>NUCLEOTIDE SEQUENCE [LARGE SCALE GENOMIC DNA]</scope>
    <source>
        <strain evidence="5 6">cv. Gransden 2004</strain>
    </source>
</reference>
<evidence type="ECO:0000313" key="4">
    <source>
        <dbReference type="EMBL" id="PNR28517.1"/>
    </source>
</evidence>
<keyword evidence="6" id="KW-1185">Reference proteome</keyword>
<name>A0A2K1IGW0_PHYPA</name>
<evidence type="ECO:0000256" key="1">
    <source>
        <dbReference type="ARBA" id="ARBA00022801"/>
    </source>
</evidence>
<dbReference type="EnsemblPlants" id="Pp3c24_15330V3.2">
    <property type="protein sequence ID" value="Pp3c24_15330V3.2"/>
    <property type="gene ID" value="Pp3c24_15330"/>
</dbReference>
<dbReference type="GO" id="GO:0080032">
    <property type="term" value="F:methyl jasmonate esterase activity"/>
    <property type="evidence" value="ECO:0000318"/>
    <property type="project" value="GO_Central"/>
</dbReference>
<dbReference type="Pfam" id="PF12697">
    <property type="entry name" value="Abhydrolase_6"/>
    <property type="match status" value="1"/>
</dbReference>
<evidence type="ECO:0000259" key="3">
    <source>
        <dbReference type="Pfam" id="PF12697"/>
    </source>
</evidence>
<dbReference type="PaxDb" id="3218-PP1S178_57V6.1"/>
<evidence type="ECO:0000313" key="6">
    <source>
        <dbReference type="Proteomes" id="UP000006727"/>
    </source>
</evidence>
<dbReference type="AlphaFoldDB" id="A0A2K1IGW0"/>
<dbReference type="OMA" id="QETIMEP"/>
<keyword evidence="1" id="KW-0378">Hydrolase</keyword>
<protein>
    <recommendedName>
        <fullName evidence="3">AB hydrolase-1 domain-containing protein</fullName>
    </recommendedName>
</protein>